<dbReference type="Proteomes" id="UP001589585">
    <property type="component" value="Unassembled WGS sequence"/>
</dbReference>
<feature type="chain" id="PRO_5045847819" description="Lipoprotein" evidence="1">
    <location>
        <begin position="18"/>
        <end position="151"/>
    </location>
</feature>
<name>A0ABV5F7J9_9FLAO</name>
<proteinExistence type="predicted"/>
<keyword evidence="3" id="KW-1185">Reference proteome</keyword>
<gene>
    <name evidence="2" type="ORF">ACFFU9_01545</name>
</gene>
<feature type="signal peptide" evidence="1">
    <location>
        <begin position="1"/>
        <end position="17"/>
    </location>
</feature>
<comment type="caution">
    <text evidence="2">The sequence shown here is derived from an EMBL/GenBank/DDBJ whole genome shotgun (WGS) entry which is preliminary data.</text>
</comment>
<evidence type="ECO:0000313" key="2">
    <source>
        <dbReference type="EMBL" id="MFB9055413.1"/>
    </source>
</evidence>
<evidence type="ECO:0000313" key="3">
    <source>
        <dbReference type="Proteomes" id="UP001589585"/>
    </source>
</evidence>
<dbReference type="PROSITE" id="PS51257">
    <property type="entry name" value="PROKAR_LIPOPROTEIN"/>
    <property type="match status" value="1"/>
</dbReference>
<accession>A0ABV5F7J9</accession>
<protein>
    <recommendedName>
        <fullName evidence="4">Lipoprotein</fullName>
    </recommendedName>
</protein>
<keyword evidence="1" id="KW-0732">Signal</keyword>
<dbReference type="RefSeq" id="WP_379859597.1">
    <property type="nucleotide sequence ID" value="NZ_JBHMFC010000006.1"/>
</dbReference>
<evidence type="ECO:0008006" key="4">
    <source>
        <dbReference type="Google" id="ProtNLM"/>
    </source>
</evidence>
<reference evidence="2 3" key="1">
    <citation type="submission" date="2024-09" db="EMBL/GenBank/DDBJ databases">
        <authorList>
            <person name="Sun Q."/>
            <person name="Mori K."/>
        </authorList>
    </citation>
    <scope>NUCLEOTIDE SEQUENCE [LARGE SCALE GENOMIC DNA]</scope>
    <source>
        <strain evidence="2 3">CECT 8622</strain>
    </source>
</reference>
<sequence length="151" mass="17112">MKQIMIFILLVTFCSCATKIPLAEKVRAANDYVAGIDANNDLETTRVNGVLTDVSGVTDTGQYVLEYYYNTHNNLFRIKNIETTDKVVVENFYFKNKQLIFITSETASASLKKLYISKGKIINESEVDAAYGKILLNKAKMFQKDFKKISK</sequence>
<dbReference type="EMBL" id="JBHMFC010000006">
    <property type="protein sequence ID" value="MFB9055413.1"/>
    <property type="molecule type" value="Genomic_DNA"/>
</dbReference>
<organism evidence="2 3">
    <name type="scientific">Mariniflexile ostreae</name>
    <dbReference type="NCBI Taxonomy" id="1520892"/>
    <lineage>
        <taxon>Bacteria</taxon>
        <taxon>Pseudomonadati</taxon>
        <taxon>Bacteroidota</taxon>
        <taxon>Flavobacteriia</taxon>
        <taxon>Flavobacteriales</taxon>
        <taxon>Flavobacteriaceae</taxon>
        <taxon>Mariniflexile</taxon>
    </lineage>
</organism>
<evidence type="ECO:0000256" key="1">
    <source>
        <dbReference type="SAM" id="SignalP"/>
    </source>
</evidence>